<gene>
    <name evidence="2" type="ORF">HMPREF0080_00939</name>
</gene>
<dbReference type="STRING" id="861450.HMPREF0080_00939"/>
<reference evidence="2 3" key="1">
    <citation type="submission" date="2011-08" db="EMBL/GenBank/DDBJ databases">
        <authorList>
            <person name="Weinstock G."/>
            <person name="Sodergren E."/>
            <person name="Clifton S."/>
            <person name="Fulton L."/>
            <person name="Fulton B."/>
            <person name="Courtney L."/>
            <person name="Fronick C."/>
            <person name="Harrison M."/>
            <person name="Strong C."/>
            <person name="Farmer C."/>
            <person name="Delahaunty K."/>
            <person name="Markovic C."/>
            <person name="Hall O."/>
            <person name="Minx P."/>
            <person name="Tomlinson C."/>
            <person name="Mitreva M."/>
            <person name="Hou S."/>
            <person name="Chen J."/>
            <person name="Wollam A."/>
            <person name="Pepin K.H."/>
            <person name="Johnson M."/>
            <person name="Bhonagiri V."/>
            <person name="Zhang X."/>
            <person name="Suruliraj S."/>
            <person name="Warren W."/>
            <person name="Chinwalla A."/>
            <person name="Mardis E.R."/>
            <person name="Wilson R.K."/>
        </authorList>
    </citation>
    <scope>NUCLEOTIDE SEQUENCE [LARGE SCALE GENOMIC DNA]</scope>
    <source>
        <strain evidence="2 3">F0357</strain>
    </source>
</reference>
<organism evidence="2 3">
    <name type="scientific">Anaeroglobus geminatus F0357</name>
    <dbReference type="NCBI Taxonomy" id="861450"/>
    <lineage>
        <taxon>Bacteria</taxon>
        <taxon>Bacillati</taxon>
        <taxon>Bacillota</taxon>
        <taxon>Negativicutes</taxon>
        <taxon>Veillonellales</taxon>
        <taxon>Veillonellaceae</taxon>
        <taxon>Anaeroglobus</taxon>
    </lineage>
</organism>
<keyword evidence="1" id="KW-0812">Transmembrane</keyword>
<evidence type="ECO:0000313" key="3">
    <source>
        <dbReference type="Proteomes" id="UP000005481"/>
    </source>
</evidence>
<dbReference type="HOGENOM" id="CLU_3280872_0_0_9"/>
<evidence type="ECO:0000256" key="1">
    <source>
        <dbReference type="SAM" id="Phobius"/>
    </source>
</evidence>
<sequence>IKRETNSWKWMGFSAGLGLVLAYVFALVTYNISLLAGLGA</sequence>
<keyword evidence="1" id="KW-0472">Membrane</keyword>
<evidence type="ECO:0000313" key="2">
    <source>
        <dbReference type="EMBL" id="EHM41410.1"/>
    </source>
</evidence>
<keyword evidence="1" id="KW-1133">Transmembrane helix</keyword>
<protein>
    <submittedName>
        <fullName evidence="2">Uncharacterized protein</fullName>
    </submittedName>
</protein>
<feature type="non-terminal residue" evidence="2">
    <location>
        <position position="1"/>
    </location>
</feature>
<name>G9YH14_9FIRM</name>
<accession>G9YH14</accession>
<proteinExistence type="predicted"/>
<dbReference type="AlphaFoldDB" id="G9YH14"/>
<keyword evidence="3" id="KW-1185">Reference proteome</keyword>
<dbReference type="Proteomes" id="UP000005481">
    <property type="component" value="Unassembled WGS sequence"/>
</dbReference>
<dbReference type="EMBL" id="AGCJ01000033">
    <property type="protein sequence ID" value="EHM41410.1"/>
    <property type="molecule type" value="Genomic_DNA"/>
</dbReference>
<comment type="caution">
    <text evidence="2">The sequence shown here is derived from an EMBL/GenBank/DDBJ whole genome shotgun (WGS) entry which is preliminary data.</text>
</comment>
<feature type="transmembrane region" description="Helical" evidence="1">
    <location>
        <begin position="12"/>
        <end position="32"/>
    </location>
</feature>